<name>A0A4Q1BBN6_TREME</name>
<dbReference type="Proteomes" id="UP000289152">
    <property type="component" value="Unassembled WGS sequence"/>
</dbReference>
<evidence type="ECO:0000313" key="2">
    <source>
        <dbReference type="EMBL" id="RXK35074.1"/>
    </source>
</evidence>
<dbReference type="OrthoDB" id="2124108at2759"/>
<sequence length="320" mass="36296">MTLQVTSDNYAIVAATDDAQTVVFSIATEDIGSTSRGNNERDPEKVAARERRIAEAVKRSKLEYKTEHAFTERRWVLDSDQRLARAPARQKIDRQQLEYLTTALYYSSPPEYQQALRLILDVFDPGAKSLGGISRELVDIGIRCAIFIGDTEHAIQLADSTRSLWRTWSGAAEIAADAYNLSGRYHDAVRTLLMATANSLQIPLLRKLEDTFRLLYDEGRPHETKYKEIEILRALIRRIIHMRSESFIRPLFEEITTKDAHETTPEVPQWNQEPLSVEALAIELGLGEDRGDLEKTLERLQRAAGGDGEKEVVEKSVRDL</sequence>
<gene>
    <name evidence="2" type="ORF">M231_07661</name>
</gene>
<comment type="caution">
    <text evidence="2">The sequence shown here is derived from an EMBL/GenBank/DDBJ whole genome shotgun (WGS) entry which is preliminary data.</text>
</comment>
<reference evidence="2 3" key="1">
    <citation type="submission" date="2016-06" db="EMBL/GenBank/DDBJ databases">
        <title>Evolution of pathogenesis and genome organization in the Tremellales.</title>
        <authorList>
            <person name="Cuomo C."/>
            <person name="Litvintseva A."/>
            <person name="Heitman J."/>
            <person name="Chen Y."/>
            <person name="Sun S."/>
            <person name="Springer D."/>
            <person name="Dromer F."/>
            <person name="Young S."/>
            <person name="Zeng Q."/>
            <person name="Chapman S."/>
            <person name="Gujja S."/>
            <person name="Saif S."/>
            <person name="Birren B."/>
        </authorList>
    </citation>
    <scope>NUCLEOTIDE SEQUENCE [LARGE SCALE GENOMIC DNA]</scope>
    <source>
        <strain evidence="2 3">ATCC 28783</strain>
    </source>
</reference>
<evidence type="ECO:0000256" key="1">
    <source>
        <dbReference type="SAM" id="MobiDB-lite"/>
    </source>
</evidence>
<accession>A0A4Q1BBN6</accession>
<feature type="region of interest" description="Disordered" evidence="1">
    <location>
        <begin position="301"/>
        <end position="320"/>
    </location>
</feature>
<proteinExistence type="predicted"/>
<dbReference type="EMBL" id="SDIL01000160">
    <property type="protein sequence ID" value="RXK35074.1"/>
    <property type="molecule type" value="Genomic_DNA"/>
</dbReference>
<protein>
    <submittedName>
        <fullName evidence="2">Uncharacterized protein</fullName>
    </submittedName>
</protein>
<organism evidence="2 3">
    <name type="scientific">Tremella mesenterica</name>
    <name type="common">Jelly fungus</name>
    <dbReference type="NCBI Taxonomy" id="5217"/>
    <lineage>
        <taxon>Eukaryota</taxon>
        <taxon>Fungi</taxon>
        <taxon>Dikarya</taxon>
        <taxon>Basidiomycota</taxon>
        <taxon>Agaricomycotina</taxon>
        <taxon>Tremellomycetes</taxon>
        <taxon>Tremellales</taxon>
        <taxon>Tremellaceae</taxon>
        <taxon>Tremella</taxon>
    </lineage>
</organism>
<keyword evidence="3" id="KW-1185">Reference proteome</keyword>
<dbReference type="AlphaFoldDB" id="A0A4Q1BBN6"/>
<evidence type="ECO:0000313" key="3">
    <source>
        <dbReference type="Proteomes" id="UP000289152"/>
    </source>
</evidence>
<dbReference type="InParanoid" id="A0A4Q1BBN6"/>